<evidence type="ECO:0000259" key="1">
    <source>
        <dbReference type="PROSITE" id="PS50181"/>
    </source>
</evidence>
<dbReference type="SUPFAM" id="SSF52047">
    <property type="entry name" value="RNI-like"/>
    <property type="match status" value="1"/>
</dbReference>
<sequence length="478" mass="53579">MSTSHSCDSLCSLHYASETTTGLLVSPFSDLLSTSVSPPSDSQIQEICSEIERAESTISDTDTHLARLQGAMDKLLRHRAELVDFVKSHRAVISPLRRLPSEILLEIFEHCRLDHLTFLTAGPHRNMLWIISQVCSRWRTVALNSPMLWRRFVLRDWLSNIHHHDLMRLSAMQLARARCVPLSLDLTFDDLVVDTLALFLAVSAQWEDVELILCPRGFRHFFNHSGTFAALKRLTMSSWNPLPDTHDVDWRESFTALEHLTLKLFNEPFPRRLLLPWAQLRTCALKNVDSFEVLWIASQLSPGTAVSTFEGMDIANGGDVRSTSQTRSLISSLTLTKCGEAFVSNLLNSLVAPAIETLVLEGIITRDIIHFLRQSACTLKCLRIDTPISEEHLIPLLESPHTHSIIHLDLSGTPTSTRGIASLAAHSQLRTLVLQGGSEDHEPLLTTLAHHRPVVQSGFSEPFPHKSRIHCCLQGMSN</sequence>
<organism evidence="2 3">
    <name type="scientific">Mycena albidolilacea</name>
    <dbReference type="NCBI Taxonomy" id="1033008"/>
    <lineage>
        <taxon>Eukaryota</taxon>
        <taxon>Fungi</taxon>
        <taxon>Dikarya</taxon>
        <taxon>Basidiomycota</taxon>
        <taxon>Agaricomycotina</taxon>
        <taxon>Agaricomycetes</taxon>
        <taxon>Agaricomycetidae</taxon>
        <taxon>Agaricales</taxon>
        <taxon>Marasmiineae</taxon>
        <taxon>Mycenaceae</taxon>
        <taxon>Mycena</taxon>
    </lineage>
</organism>
<dbReference type="Gene3D" id="1.20.1280.50">
    <property type="match status" value="1"/>
</dbReference>
<evidence type="ECO:0000313" key="3">
    <source>
        <dbReference type="Proteomes" id="UP001218218"/>
    </source>
</evidence>
<dbReference type="PROSITE" id="PS50181">
    <property type="entry name" value="FBOX"/>
    <property type="match status" value="1"/>
</dbReference>
<keyword evidence="3" id="KW-1185">Reference proteome</keyword>
<dbReference type="AlphaFoldDB" id="A0AAD7E800"/>
<dbReference type="Pfam" id="PF12937">
    <property type="entry name" value="F-box-like"/>
    <property type="match status" value="1"/>
</dbReference>
<accession>A0AAD7E800</accession>
<comment type="caution">
    <text evidence="2">The sequence shown here is derived from an EMBL/GenBank/DDBJ whole genome shotgun (WGS) entry which is preliminary data.</text>
</comment>
<dbReference type="Proteomes" id="UP001218218">
    <property type="component" value="Unassembled WGS sequence"/>
</dbReference>
<dbReference type="InterPro" id="IPR001810">
    <property type="entry name" value="F-box_dom"/>
</dbReference>
<proteinExistence type="predicted"/>
<dbReference type="SUPFAM" id="SSF81383">
    <property type="entry name" value="F-box domain"/>
    <property type="match status" value="1"/>
</dbReference>
<dbReference type="InterPro" id="IPR036047">
    <property type="entry name" value="F-box-like_dom_sf"/>
</dbReference>
<reference evidence="2" key="1">
    <citation type="submission" date="2023-03" db="EMBL/GenBank/DDBJ databases">
        <title>Massive genome expansion in bonnet fungi (Mycena s.s.) driven by repeated elements and novel gene families across ecological guilds.</title>
        <authorList>
            <consortium name="Lawrence Berkeley National Laboratory"/>
            <person name="Harder C.B."/>
            <person name="Miyauchi S."/>
            <person name="Viragh M."/>
            <person name="Kuo A."/>
            <person name="Thoen E."/>
            <person name="Andreopoulos B."/>
            <person name="Lu D."/>
            <person name="Skrede I."/>
            <person name="Drula E."/>
            <person name="Henrissat B."/>
            <person name="Morin E."/>
            <person name="Kohler A."/>
            <person name="Barry K."/>
            <person name="LaButti K."/>
            <person name="Morin E."/>
            <person name="Salamov A."/>
            <person name="Lipzen A."/>
            <person name="Mereny Z."/>
            <person name="Hegedus B."/>
            <person name="Baldrian P."/>
            <person name="Stursova M."/>
            <person name="Weitz H."/>
            <person name="Taylor A."/>
            <person name="Grigoriev I.V."/>
            <person name="Nagy L.G."/>
            <person name="Martin F."/>
            <person name="Kauserud H."/>
        </authorList>
    </citation>
    <scope>NUCLEOTIDE SEQUENCE</scope>
    <source>
        <strain evidence="2">CBHHK002</strain>
    </source>
</reference>
<feature type="domain" description="F-box" evidence="1">
    <location>
        <begin position="93"/>
        <end position="152"/>
    </location>
</feature>
<gene>
    <name evidence="2" type="ORF">DFH08DRAFT_906622</name>
</gene>
<protein>
    <recommendedName>
        <fullName evidence="1">F-box domain-containing protein</fullName>
    </recommendedName>
</protein>
<name>A0AAD7E800_9AGAR</name>
<dbReference type="Gene3D" id="3.80.10.10">
    <property type="entry name" value="Ribonuclease Inhibitor"/>
    <property type="match status" value="1"/>
</dbReference>
<evidence type="ECO:0000313" key="2">
    <source>
        <dbReference type="EMBL" id="KAJ7301661.1"/>
    </source>
</evidence>
<dbReference type="InterPro" id="IPR032675">
    <property type="entry name" value="LRR_dom_sf"/>
</dbReference>
<dbReference type="EMBL" id="JARIHO010000130">
    <property type="protein sequence ID" value="KAJ7301661.1"/>
    <property type="molecule type" value="Genomic_DNA"/>
</dbReference>